<evidence type="ECO:0000313" key="3">
    <source>
        <dbReference type="Proteomes" id="UP001281656"/>
    </source>
</evidence>
<dbReference type="RefSeq" id="WP_318796284.1">
    <property type="nucleotide sequence ID" value="NZ_JARUJP010000001.1"/>
</dbReference>
<sequence>MIFILVLCFFIIMLFIPIPIKTTINYTDNHIRFYLYKINVTDKMNFIKRKAEKDIEKKPDRIPRFKSIFKTTLRIIKDIKYKPSLKIKTAIILGLDDAAYTALLCGLVKSFYPIITQYISLLFNVKKNTLKTIPEFNKTILTLQINSIIFISLAKVIYITFIVLKNLRKNKKLNFCNI</sequence>
<organism evidence="2 3">
    <name type="scientific">Clostridium tanneri</name>
    <dbReference type="NCBI Taxonomy" id="3037988"/>
    <lineage>
        <taxon>Bacteria</taxon>
        <taxon>Bacillati</taxon>
        <taxon>Bacillota</taxon>
        <taxon>Clostridia</taxon>
        <taxon>Eubacteriales</taxon>
        <taxon>Clostridiaceae</taxon>
        <taxon>Clostridium</taxon>
    </lineage>
</organism>
<keyword evidence="3" id="KW-1185">Reference proteome</keyword>
<proteinExistence type="predicted"/>
<dbReference type="EMBL" id="JARUJP010000001">
    <property type="protein sequence ID" value="MDW8799561.1"/>
    <property type="molecule type" value="Genomic_DNA"/>
</dbReference>
<reference evidence="2 3" key="1">
    <citation type="submission" date="2023-04" db="EMBL/GenBank/DDBJ databases">
        <title>Clostridium tannerae sp. nov., isolated from the fecal material of an alpaca.</title>
        <authorList>
            <person name="Miller S."/>
            <person name="Hendry M."/>
            <person name="King J."/>
            <person name="Sankaranarayanan K."/>
            <person name="Lawson P.A."/>
        </authorList>
    </citation>
    <scope>NUCLEOTIDE SEQUENCE [LARGE SCALE GENOMIC DNA]</scope>
    <source>
        <strain evidence="2 3">A1-XYC3</strain>
    </source>
</reference>
<evidence type="ECO:0000313" key="2">
    <source>
        <dbReference type="EMBL" id="MDW8799561.1"/>
    </source>
</evidence>
<dbReference type="Pfam" id="PF11167">
    <property type="entry name" value="DUF2953"/>
    <property type="match status" value="1"/>
</dbReference>
<keyword evidence="1" id="KW-0472">Membrane</keyword>
<name>A0ABU4JN44_9CLOT</name>
<dbReference type="InterPro" id="IPR021338">
    <property type="entry name" value="DUF2953"/>
</dbReference>
<protein>
    <submittedName>
        <fullName evidence="2">DUF2953 domain-containing protein</fullName>
    </submittedName>
</protein>
<evidence type="ECO:0000256" key="1">
    <source>
        <dbReference type="SAM" id="Phobius"/>
    </source>
</evidence>
<feature type="transmembrane region" description="Helical" evidence="1">
    <location>
        <begin position="143"/>
        <end position="164"/>
    </location>
</feature>
<accession>A0ABU4JN44</accession>
<keyword evidence="1" id="KW-0812">Transmembrane</keyword>
<comment type="caution">
    <text evidence="2">The sequence shown here is derived from an EMBL/GenBank/DDBJ whole genome shotgun (WGS) entry which is preliminary data.</text>
</comment>
<gene>
    <name evidence="2" type="ORF">P8V03_00160</name>
</gene>
<dbReference type="Proteomes" id="UP001281656">
    <property type="component" value="Unassembled WGS sequence"/>
</dbReference>
<keyword evidence="1" id="KW-1133">Transmembrane helix</keyword>